<dbReference type="EMBL" id="JAYXHS010000004">
    <property type="protein sequence ID" value="MEC5387917.1"/>
    <property type="molecule type" value="Genomic_DNA"/>
</dbReference>
<protein>
    <recommendedName>
        <fullName evidence="4">Outer membrane protein beta-barrel domain-containing protein</fullName>
    </recommendedName>
</protein>
<gene>
    <name evidence="2" type="ORF">VVD49_19445</name>
</gene>
<dbReference type="Proteomes" id="UP001331561">
    <property type="component" value="Unassembled WGS sequence"/>
</dbReference>
<dbReference type="RefSeq" id="WP_327600890.1">
    <property type="nucleotide sequence ID" value="NZ_JAYXHS010000004.1"/>
</dbReference>
<comment type="caution">
    <text evidence="2">The sequence shown here is derived from an EMBL/GenBank/DDBJ whole genome shotgun (WGS) entry which is preliminary data.</text>
</comment>
<keyword evidence="3" id="KW-1185">Reference proteome</keyword>
<evidence type="ECO:0000313" key="3">
    <source>
        <dbReference type="Proteomes" id="UP001331561"/>
    </source>
</evidence>
<feature type="signal peptide" evidence="1">
    <location>
        <begin position="1"/>
        <end position="25"/>
    </location>
</feature>
<keyword evidence="1" id="KW-0732">Signal</keyword>
<organism evidence="2 3">
    <name type="scientific">Uliginosibacterium silvisoli</name>
    <dbReference type="NCBI Taxonomy" id="3114758"/>
    <lineage>
        <taxon>Bacteria</taxon>
        <taxon>Pseudomonadati</taxon>
        <taxon>Pseudomonadota</taxon>
        <taxon>Betaproteobacteria</taxon>
        <taxon>Rhodocyclales</taxon>
        <taxon>Zoogloeaceae</taxon>
        <taxon>Uliginosibacterium</taxon>
    </lineage>
</organism>
<proteinExistence type="predicted"/>
<reference evidence="2 3" key="1">
    <citation type="submission" date="2024-01" db="EMBL/GenBank/DDBJ databases">
        <title>Uliginosibacterium soil sp. nov.</title>
        <authorList>
            <person name="Lv Y."/>
        </authorList>
    </citation>
    <scope>NUCLEOTIDE SEQUENCE [LARGE SCALE GENOMIC DNA]</scope>
    <source>
        <strain evidence="2 3">H3</strain>
    </source>
</reference>
<accession>A0ABU6K7S6</accession>
<evidence type="ECO:0008006" key="4">
    <source>
        <dbReference type="Google" id="ProtNLM"/>
    </source>
</evidence>
<feature type="chain" id="PRO_5045372829" description="Outer membrane protein beta-barrel domain-containing protein" evidence="1">
    <location>
        <begin position="26"/>
        <end position="279"/>
    </location>
</feature>
<name>A0ABU6K7S6_9RHOO</name>
<evidence type="ECO:0000313" key="2">
    <source>
        <dbReference type="EMBL" id="MEC5387917.1"/>
    </source>
</evidence>
<sequence>MTKFVLAATLAGSLCMTSLPAAAQAATSGGPTYSITPYLWLPNVNGKLKYDLPSNPGGSSSSDVDVGPNSYLSNLTMLVMLAGEIRYEDWLLASDLVNLDFSSEKSHVSAAEFGGRRISIDTSSNVQTQTKLRGTVWSLVGGRTVVKKELGTLDAFGGFRYGGIKASSDWQLSAAINGPRTGESFAASGNVSESVTLWDAIVGVKGRLKLAERWSIPYYVDAGTGSSNLTWQAMLGVAYGFKWGELGLTYRHLSYDQGEDKLLQNFRFSGPALSGTFRF</sequence>
<evidence type="ECO:0000256" key="1">
    <source>
        <dbReference type="SAM" id="SignalP"/>
    </source>
</evidence>